<evidence type="ECO:0000313" key="4">
    <source>
        <dbReference type="Proteomes" id="UP000541610"/>
    </source>
</evidence>
<protein>
    <recommendedName>
        <fullName evidence="2">Reverse transcriptase domain-containing protein</fullName>
    </recommendedName>
</protein>
<feature type="compositionally biased region" description="Basic and acidic residues" evidence="1">
    <location>
        <begin position="13"/>
        <end position="22"/>
    </location>
</feature>
<dbReference type="PANTHER" id="PTHR24559:SF444">
    <property type="entry name" value="REVERSE TRANSCRIPTASE DOMAIN-CONTAINING PROTEIN"/>
    <property type="match status" value="1"/>
</dbReference>
<dbReference type="Gene3D" id="3.30.70.270">
    <property type="match status" value="1"/>
</dbReference>
<dbReference type="Proteomes" id="UP000541610">
    <property type="component" value="Unassembled WGS sequence"/>
</dbReference>
<dbReference type="InterPro" id="IPR053134">
    <property type="entry name" value="RNA-dir_DNA_polymerase"/>
</dbReference>
<sequence length="421" mass="46878">MIPGDEADPVTPRSHDDQREGDPPPPVIEPPPAVPQGQARPPPGDPPVPAGNVPAPANNVPVPGPARLTLVPKLRFLYEDTSSGPREHYFSLCVIRLTWLSERRGPFEPARVALPAREDPNVFASVQSVPVYPPYLGSTKAGFTPYEIWPPESVELLDVFEGDDVGNDLDKYAVPEIAPKDVDEHVFPEFDLEKQPELASVKEVCSEFPQLFTKKLGSCDDIEHPIYTGDAKPVAQKPRRIPHCWKDDVQAQLDDLLAQGIIRHSSSPYCSPCVFAKKDGRPRICVDFRKLNEQSAPSKYPVPRPDFVQEGLHGATVFTTLDLRSGYWQIPLRKEDIHKTAFCPGANMPLFEFTRMPFGLHSATATFQSLMDRKLGHLPFVKVYLDDILIASPDLKTHLEHLRIVFRILAEANLTLNASKC</sequence>
<dbReference type="CDD" id="cd01647">
    <property type="entry name" value="RT_LTR"/>
    <property type="match status" value="1"/>
</dbReference>
<dbReference type="InterPro" id="IPR043502">
    <property type="entry name" value="DNA/RNA_pol_sf"/>
</dbReference>
<proteinExistence type="predicted"/>
<dbReference type="AlphaFoldDB" id="A0A7J6N6N6"/>
<feature type="compositionally biased region" description="Pro residues" evidence="1">
    <location>
        <begin position="23"/>
        <end position="49"/>
    </location>
</feature>
<feature type="compositionally biased region" description="Low complexity" evidence="1">
    <location>
        <begin position="50"/>
        <end position="61"/>
    </location>
</feature>
<dbReference type="EMBL" id="JABANP010000781">
    <property type="protein sequence ID" value="KAF4679120.1"/>
    <property type="molecule type" value="Genomic_DNA"/>
</dbReference>
<evidence type="ECO:0000256" key="1">
    <source>
        <dbReference type="SAM" id="MobiDB-lite"/>
    </source>
</evidence>
<evidence type="ECO:0000259" key="2">
    <source>
        <dbReference type="Pfam" id="PF00078"/>
    </source>
</evidence>
<comment type="caution">
    <text evidence="3">The sequence shown here is derived from an EMBL/GenBank/DDBJ whole genome shotgun (WGS) entry which is preliminary data.</text>
</comment>
<feature type="region of interest" description="Disordered" evidence="1">
    <location>
        <begin position="1"/>
        <end position="62"/>
    </location>
</feature>
<feature type="non-terminal residue" evidence="3">
    <location>
        <position position="1"/>
    </location>
</feature>
<dbReference type="OrthoDB" id="1924993at2759"/>
<evidence type="ECO:0000313" key="3">
    <source>
        <dbReference type="EMBL" id="KAF4679120.1"/>
    </source>
</evidence>
<dbReference type="InterPro" id="IPR043128">
    <property type="entry name" value="Rev_trsase/Diguanyl_cyclase"/>
</dbReference>
<dbReference type="Gene3D" id="3.10.10.10">
    <property type="entry name" value="HIV Type 1 Reverse Transcriptase, subunit A, domain 1"/>
    <property type="match status" value="1"/>
</dbReference>
<name>A0A7J6N6N6_PEROL</name>
<feature type="domain" description="Reverse transcriptase" evidence="2">
    <location>
        <begin position="277"/>
        <end position="421"/>
    </location>
</feature>
<reference evidence="3 4" key="1">
    <citation type="submission" date="2020-04" db="EMBL/GenBank/DDBJ databases">
        <title>Perkinsus olseni comparative genomics.</title>
        <authorList>
            <person name="Bogema D.R."/>
        </authorList>
    </citation>
    <scope>NUCLEOTIDE SEQUENCE [LARGE SCALE GENOMIC DNA]</scope>
    <source>
        <strain evidence="3">00978-12</strain>
    </source>
</reference>
<dbReference type="SUPFAM" id="SSF56672">
    <property type="entry name" value="DNA/RNA polymerases"/>
    <property type="match status" value="1"/>
</dbReference>
<dbReference type="InterPro" id="IPR000477">
    <property type="entry name" value="RT_dom"/>
</dbReference>
<organism evidence="3 4">
    <name type="scientific">Perkinsus olseni</name>
    <name type="common">Perkinsus atlanticus</name>
    <dbReference type="NCBI Taxonomy" id="32597"/>
    <lineage>
        <taxon>Eukaryota</taxon>
        <taxon>Sar</taxon>
        <taxon>Alveolata</taxon>
        <taxon>Perkinsozoa</taxon>
        <taxon>Perkinsea</taxon>
        <taxon>Perkinsida</taxon>
        <taxon>Perkinsidae</taxon>
        <taxon>Perkinsus</taxon>
    </lineage>
</organism>
<accession>A0A7J6N6N6</accession>
<dbReference type="Pfam" id="PF00078">
    <property type="entry name" value="RVT_1"/>
    <property type="match status" value="1"/>
</dbReference>
<dbReference type="PANTHER" id="PTHR24559">
    <property type="entry name" value="TRANSPOSON TY3-I GAG-POL POLYPROTEIN"/>
    <property type="match status" value="1"/>
</dbReference>
<gene>
    <name evidence="3" type="ORF">FOZ60_015475</name>
</gene>